<comment type="similarity">
    <text evidence="1">Belongs to the ubiquitin-activating E1 family.</text>
</comment>
<accession>A0ABQ8J5C5</accession>
<dbReference type="InterPro" id="IPR035985">
    <property type="entry name" value="Ubiquitin-activating_enz"/>
</dbReference>
<name>A0ABQ8J5C5_DERPT</name>
<feature type="domain" description="THIF-type NAD/FAD binding fold" evidence="4">
    <location>
        <begin position="10"/>
        <end position="335"/>
    </location>
</feature>
<dbReference type="SUPFAM" id="SSF69572">
    <property type="entry name" value="Activating enzymes of the ubiquitin-like proteins"/>
    <property type="match status" value="1"/>
</dbReference>
<dbReference type="PANTHER" id="PTHR10953">
    <property type="entry name" value="UBIQUITIN-ACTIVATING ENZYME E1"/>
    <property type="match status" value="1"/>
</dbReference>
<dbReference type="InterPro" id="IPR000594">
    <property type="entry name" value="ThiF_NAD_FAD-bd"/>
</dbReference>
<sequence>MFTDEEAKVYDRQIRLWGVNAQQKIRATDVFLVCLDGLASEVVKNLVLAGINSITILDDQPVSQFDMLNNIFSQNQIGMNRAEACQKAVNQLNPMVKVNIMKDQTLSTLLSDEMEAKNFLKSFNVVILVNNGLDMASKLNEFCHQLCIPFFFTCSWGYLSMTFIDIGKQYNGIDFVPIGDAFEKKTISLKNSRRRRQGENISKREMIKIENLKSLFLSILTIFRYHKKMGEFPNVLTESDQQQIENQLKTIEQEILDELNQQNDDDNDGDDKQQQQQQQRWTSTTTTTMNYNWTKKIYGQFSFISSIVGGFLSQEVIRTVTNDESIDYNTFFYYEINGHNLNIGI</sequence>
<evidence type="ECO:0000259" key="4">
    <source>
        <dbReference type="Pfam" id="PF00899"/>
    </source>
</evidence>
<dbReference type="Proteomes" id="UP000887458">
    <property type="component" value="Unassembled WGS sequence"/>
</dbReference>
<protein>
    <submittedName>
        <fullName evidence="5">SUMO-activating enzyme subunit 1</fullName>
    </submittedName>
</protein>
<feature type="compositionally biased region" description="Low complexity" evidence="3">
    <location>
        <begin position="274"/>
        <end position="283"/>
    </location>
</feature>
<reference evidence="5 6" key="1">
    <citation type="journal article" date="2018" name="J. Allergy Clin. Immunol.">
        <title>High-quality assembly of Dermatophagoides pteronyssinus genome and transcriptome reveals a wide range of novel allergens.</title>
        <authorList>
            <person name="Liu X.Y."/>
            <person name="Yang K.Y."/>
            <person name="Wang M.Q."/>
            <person name="Kwok J.S."/>
            <person name="Zeng X."/>
            <person name="Yang Z."/>
            <person name="Xiao X.J."/>
            <person name="Lau C.P."/>
            <person name="Li Y."/>
            <person name="Huang Z.M."/>
            <person name="Ba J.G."/>
            <person name="Yim A.K."/>
            <person name="Ouyang C.Y."/>
            <person name="Ngai S.M."/>
            <person name="Chan T.F."/>
            <person name="Leung E.L."/>
            <person name="Liu L."/>
            <person name="Liu Z.G."/>
            <person name="Tsui S.K."/>
        </authorList>
    </citation>
    <scope>NUCLEOTIDE SEQUENCE [LARGE SCALE GENOMIC DNA]</scope>
    <source>
        <strain evidence="5">Derp</strain>
    </source>
</reference>
<gene>
    <name evidence="5" type="primary">SAE1</name>
    <name evidence="5" type="ORF">DERP_011411</name>
</gene>
<feature type="region of interest" description="Disordered" evidence="3">
    <location>
        <begin position="261"/>
        <end position="283"/>
    </location>
</feature>
<evidence type="ECO:0000256" key="3">
    <source>
        <dbReference type="SAM" id="MobiDB-lite"/>
    </source>
</evidence>
<organism evidence="5 6">
    <name type="scientific">Dermatophagoides pteronyssinus</name>
    <name type="common">European house dust mite</name>
    <dbReference type="NCBI Taxonomy" id="6956"/>
    <lineage>
        <taxon>Eukaryota</taxon>
        <taxon>Metazoa</taxon>
        <taxon>Ecdysozoa</taxon>
        <taxon>Arthropoda</taxon>
        <taxon>Chelicerata</taxon>
        <taxon>Arachnida</taxon>
        <taxon>Acari</taxon>
        <taxon>Acariformes</taxon>
        <taxon>Sarcoptiformes</taxon>
        <taxon>Astigmata</taxon>
        <taxon>Psoroptidia</taxon>
        <taxon>Analgoidea</taxon>
        <taxon>Pyroglyphidae</taxon>
        <taxon>Dermatophagoidinae</taxon>
        <taxon>Dermatophagoides</taxon>
    </lineage>
</organism>
<comment type="caution">
    <text evidence="5">The sequence shown here is derived from an EMBL/GenBank/DDBJ whole genome shotgun (WGS) entry which is preliminary data.</text>
</comment>
<dbReference type="Gene3D" id="3.40.50.720">
    <property type="entry name" value="NAD(P)-binding Rossmann-like Domain"/>
    <property type="match status" value="1"/>
</dbReference>
<evidence type="ECO:0000256" key="1">
    <source>
        <dbReference type="ARBA" id="ARBA00005673"/>
    </source>
</evidence>
<keyword evidence="6" id="KW-1185">Reference proteome</keyword>
<feature type="coiled-coil region" evidence="2">
    <location>
        <begin position="234"/>
        <end position="261"/>
    </location>
</feature>
<dbReference type="EMBL" id="NJHN03000074">
    <property type="protein sequence ID" value="KAH9417700.1"/>
    <property type="molecule type" value="Genomic_DNA"/>
</dbReference>
<evidence type="ECO:0000256" key="2">
    <source>
        <dbReference type="SAM" id="Coils"/>
    </source>
</evidence>
<evidence type="ECO:0000313" key="5">
    <source>
        <dbReference type="EMBL" id="KAH9417700.1"/>
    </source>
</evidence>
<dbReference type="InterPro" id="IPR045886">
    <property type="entry name" value="ThiF/MoeB/HesA"/>
</dbReference>
<dbReference type="PANTHER" id="PTHR10953:SF162">
    <property type="entry name" value="SUMO-ACTIVATING ENZYME SUBUNIT 1"/>
    <property type="match status" value="1"/>
</dbReference>
<dbReference type="Pfam" id="PF00899">
    <property type="entry name" value="ThiF"/>
    <property type="match status" value="1"/>
</dbReference>
<reference evidence="5 6" key="2">
    <citation type="journal article" date="2022" name="Mol. Biol. Evol.">
        <title>Comparative Genomics Reveals Insights into the Divergent Evolution of Astigmatic Mites and Household Pest Adaptations.</title>
        <authorList>
            <person name="Xiong Q."/>
            <person name="Wan A.T."/>
            <person name="Liu X."/>
            <person name="Fung C.S."/>
            <person name="Xiao X."/>
            <person name="Malainual N."/>
            <person name="Hou J."/>
            <person name="Wang L."/>
            <person name="Wang M."/>
            <person name="Yang K.Y."/>
            <person name="Cui Y."/>
            <person name="Leung E.L."/>
            <person name="Nong W."/>
            <person name="Shin S.K."/>
            <person name="Au S.W."/>
            <person name="Jeong K.Y."/>
            <person name="Chew F.T."/>
            <person name="Hui J.H."/>
            <person name="Leung T.F."/>
            <person name="Tungtrongchitr A."/>
            <person name="Zhong N."/>
            <person name="Liu Z."/>
            <person name="Tsui S.K."/>
        </authorList>
    </citation>
    <scope>NUCLEOTIDE SEQUENCE [LARGE SCALE GENOMIC DNA]</scope>
    <source>
        <strain evidence="5">Derp</strain>
    </source>
</reference>
<keyword evidence="2" id="KW-0175">Coiled coil</keyword>
<proteinExistence type="inferred from homology"/>
<evidence type="ECO:0000313" key="6">
    <source>
        <dbReference type="Proteomes" id="UP000887458"/>
    </source>
</evidence>